<feature type="region of interest" description="Disordered" evidence="2">
    <location>
        <begin position="69"/>
        <end position="89"/>
    </location>
</feature>
<evidence type="ECO:0000313" key="4">
    <source>
        <dbReference type="Proteomes" id="UP000002035"/>
    </source>
</evidence>
<feature type="coiled-coil region" evidence="1">
    <location>
        <begin position="232"/>
        <end position="259"/>
    </location>
</feature>
<feature type="compositionally biased region" description="Basic and acidic residues" evidence="2">
    <location>
        <begin position="259"/>
        <end position="271"/>
    </location>
</feature>
<feature type="region of interest" description="Disordered" evidence="2">
    <location>
        <begin position="177"/>
        <end position="215"/>
    </location>
</feature>
<evidence type="ECO:0000256" key="2">
    <source>
        <dbReference type="SAM" id="MobiDB-lite"/>
    </source>
</evidence>
<feature type="compositionally biased region" description="Low complexity" evidence="2">
    <location>
        <begin position="198"/>
        <end position="208"/>
    </location>
</feature>
<dbReference type="OrthoDB" id="4184863at2759"/>
<keyword evidence="1" id="KW-0175">Coiled coil</keyword>
<feature type="compositionally biased region" description="Basic and acidic residues" evidence="2">
    <location>
        <begin position="380"/>
        <end position="391"/>
    </location>
</feature>
<dbReference type="HOGENOM" id="CLU_530177_0_0_1"/>
<feature type="compositionally biased region" description="Polar residues" evidence="2">
    <location>
        <begin position="16"/>
        <end position="27"/>
    </location>
</feature>
<feature type="compositionally biased region" description="Polar residues" evidence="2">
    <location>
        <begin position="392"/>
        <end position="404"/>
    </location>
</feature>
<sequence length="520" mass="57911">MNYGQAGLLYTPPPRHQSSIHFRQGYNQSPFPPRNYWHGPSRGSWNRQIPRYRRHNHPQVFMRPVLSYPSTSTRHRHHGQNGNWERWRQNPYTSAPGLLPSSFHNHSSDRYNISAPQRRVPRVVPNDRQEKAFSEIMNGAFDLKRSPMCLGKRLANIDTTPASTWLLQQHGSFGARKLGKRAASSQITPPVETYKKANSSSSGGSNQSETVSTRLECDSRALNPVSVELTNLAQLIQQNTEQSTELKELLSRYLSLKQEELSSRQSTDRGSNRTPEQSEDNGGMLSPGPHVANGGGESPDPPHGNRDAFKGHMIDCVEVTSESRTNSDVGTNSTKATSVDVEIFDPACFLELFPEKPLIRPMNTVQHRPSSKNSISSESSEERKNRFERSPKCTNNKTRVSSSMEAECRRRAGLCRGAPSPGNSPSGKQIEFEFFPRSPSSGSLAGSSTNGDGHPQPVVSPMSRYSPRRPLLISSTGSSPLIGDRHIDPCISSEFVLPYYARSQLRERSYQSWGSSPQSP</sequence>
<protein>
    <submittedName>
        <fullName evidence="3">Uncharacterized protein</fullName>
    </submittedName>
</protein>
<dbReference type="eggNOG" id="ENOG502RM7A">
    <property type="taxonomic scope" value="Eukaryota"/>
</dbReference>
<gene>
    <name evidence="3" type="ORF">MCYG_06295</name>
</gene>
<dbReference type="AlphaFoldDB" id="C5FU92"/>
<dbReference type="GeneID" id="9226867"/>
<feature type="region of interest" description="Disordered" evidence="2">
    <location>
        <begin position="1"/>
        <end position="27"/>
    </location>
</feature>
<evidence type="ECO:0000313" key="3">
    <source>
        <dbReference type="EMBL" id="EEQ33476.1"/>
    </source>
</evidence>
<feature type="compositionally biased region" description="Low complexity" evidence="2">
    <location>
        <begin position="438"/>
        <end position="451"/>
    </location>
</feature>
<feature type="region of interest" description="Disordered" evidence="2">
    <location>
        <begin position="259"/>
        <end position="309"/>
    </location>
</feature>
<dbReference type="OMA" id="QVFMRPV"/>
<proteinExistence type="predicted"/>
<reference evidence="4" key="1">
    <citation type="journal article" date="2012" name="MBio">
        <title>Comparative genome analysis of Trichophyton rubrum and related dermatophytes reveals candidate genes involved in infection.</title>
        <authorList>
            <person name="Martinez D.A."/>
            <person name="Oliver B.G."/>
            <person name="Graeser Y."/>
            <person name="Goldberg J.M."/>
            <person name="Li W."/>
            <person name="Martinez-Rossi N.M."/>
            <person name="Monod M."/>
            <person name="Shelest E."/>
            <person name="Barton R.C."/>
            <person name="Birch E."/>
            <person name="Brakhage A.A."/>
            <person name="Chen Z."/>
            <person name="Gurr S.J."/>
            <person name="Heiman D."/>
            <person name="Heitman J."/>
            <person name="Kosti I."/>
            <person name="Rossi A."/>
            <person name="Saif S."/>
            <person name="Samalova M."/>
            <person name="Saunders C.W."/>
            <person name="Shea T."/>
            <person name="Summerbell R.C."/>
            <person name="Xu J."/>
            <person name="Young S."/>
            <person name="Zeng Q."/>
            <person name="Birren B.W."/>
            <person name="Cuomo C.A."/>
            <person name="White T.C."/>
        </authorList>
    </citation>
    <scope>NUCLEOTIDE SEQUENCE [LARGE SCALE GENOMIC DNA]</scope>
    <source>
        <strain evidence="4">ATCC MYA-4605 / CBS 113480</strain>
    </source>
</reference>
<dbReference type="EMBL" id="DS995706">
    <property type="protein sequence ID" value="EEQ33476.1"/>
    <property type="molecule type" value="Genomic_DNA"/>
</dbReference>
<organism evidence="3 4">
    <name type="scientific">Arthroderma otae (strain ATCC MYA-4605 / CBS 113480)</name>
    <name type="common">Microsporum canis</name>
    <dbReference type="NCBI Taxonomy" id="554155"/>
    <lineage>
        <taxon>Eukaryota</taxon>
        <taxon>Fungi</taxon>
        <taxon>Dikarya</taxon>
        <taxon>Ascomycota</taxon>
        <taxon>Pezizomycotina</taxon>
        <taxon>Eurotiomycetes</taxon>
        <taxon>Eurotiomycetidae</taxon>
        <taxon>Onygenales</taxon>
        <taxon>Arthrodermataceae</taxon>
        <taxon>Microsporum</taxon>
    </lineage>
</organism>
<accession>C5FU92</accession>
<keyword evidence="4" id="KW-1185">Reference proteome</keyword>
<evidence type="ECO:0000256" key="1">
    <source>
        <dbReference type="SAM" id="Coils"/>
    </source>
</evidence>
<name>C5FU92_ARTOC</name>
<dbReference type="Proteomes" id="UP000002035">
    <property type="component" value="Unassembled WGS sequence"/>
</dbReference>
<feature type="region of interest" description="Disordered" evidence="2">
    <location>
        <begin position="361"/>
        <end position="486"/>
    </location>
</feature>
<dbReference type="RefSeq" id="XP_002844331.1">
    <property type="nucleotide sequence ID" value="XM_002844285.1"/>
</dbReference>
<dbReference type="VEuPathDB" id="FungiDB:MCYG_06295"/>